<dbReference type="InterPro" id="IPR011990">
    <property type="entry name" value="TPR-like_helical_dom_sf"/>
</dbReference>
<dbReference type="Pfam" id="PF13424">
    <property type="entry name" value="TPR_12"/>
    <property type="match status" value="1"/>
</dbReference>
<dbReference type="Pfam" id="PF00931">
    <property type="entry name" value="NB-ARC"/>
    <property type="match status" value="1"/>
</dbReference>
<dbReference type="SUPFAM" id="SSF48452">
    <property type="entry name" value="TPR-like"/>
    <property type="match status" value="1"/>
</dbReference>
<dbReference type="InterPro" id="IPR027417">
    <property type="entry name" value="P-loop_NTPase"/>
</dbReference>
<dbReference type="Proteomes" id="UP000030703">
    <property type="component" value="Unassembled WGS sequence"/>
</dbReference>
<dbReference type="InterPro" id="IPR002182">
    <property type="entry name" value="NB-ARC"/>
</dbReference>
<dbReference type="Pfam" id="PF03443">
    <property type="entry name" value="AA9"/>
    <property type="match status" value="1"/>
</dbReference>
<dbReference type="HOGENOM" id="CLU_324920_0_0_1"/>
<dbReference type="Gene3D" id="3.40.50.300">
    <property type="entry name" value="P-loop containing nucleotide triphosphate hydrolases"/>
    <property type="match status" value="1"/>
</dbReference>
<evidence type="ECO:0000313" key="3">
    <source>
        <dbReference type="EMBL" id="EXK35800.1"/>
    </source>
</evidence>
<dbReference type="EMBL" id="JH659334">
    <property type="protein sequence ID" value="EXK35800.1"/>
    <property type="molecule type" value="Genomic_DNA"/>
</dbReference>
<organism evidence="3">
    <name type="scientific">Fusarium oxysporum f. sp. melonis 26406</name>
    <dbReference type="NCBI Taxonomy" id="1089452"/>
    <lineage>
        <taxon>Eukaryota</taxon>
        <taxon>Fungi</taxon>
        <taxon>Dikarya</taxon>
        <taxon>Ascomycota</taxon>
        <taxon>Pezizomycotina</taxon>
        <taxon>Sordariomycetes</taxon>
        <taxon>Hypocreomycetidae</taxon>
        <taxon>Hypocreales</taxon>
        <taxon>Nectriaceae</taxon>
        <taxon>Fusarium</taxon>
        <taxon>Fusarium oxysporum species complex</taxon>
    </lineage>
</organism>
<dbReference type="Gene3D" id="1.25.40.10">
    <property type="entry name" value="Tetratricopeptide repeat domain"/>
    <property type="match status" value="1"/>
</dbReference>
<sequence>MFEDVVCLAANVKRRCSLADRECFDQRKRLAGEPMTRGLKIEQRVIPPQTGENAATESRTHYLPLSRNKSFTGREGTIAELQKLLFTDPNGQRVALVGLGGVGKTQIALQLAHLVKKEDQADRNYSVIWMPALSMASFEQACTKMISDFGIERKGEEAPKDAFNRFLNSEKAGKWFLIMDNADDIETLYGTAEAPGGINQFIPDCDHGYILFTTRSLEVAVSVAQSNIVKLSEMNDEDAKALLMGSLIEKDQMQDTALIDKLLQELAYLPLAITQASAYMKVNEISVNEYLRILQNTDQDMVELLSCGFRDSTHYDPSQGAVATTWIVSFNQIRALHEDAATLLSITACLEPKAIPRALFPRLGSEQKLTRAIGTLCGYSFLSKREDGETFDMHSLVHLATQRWNQDDGLEKGICQMAVAHIAEAFPCDDWDEREVWRQYMPHALRLLTSVDGAHTDDRWVLGYKVSQCLLIDGRARQAVLILESVVETEKTMLAENDPPLLSSQYLLASAYASNRQTKESIKLLEHMVAIRSDLAENHPDRLASQHILARVYRLNGQIKESIKLLEHEVAVQVDLGENHPDRLASQHELASAYLSNGQMKDAIELLEHVAFRTDLAETHPDRLRSQEKLASQYKMPSTTVRFLSLGAFFLCKASAHGHVSEVLINDKSYCGHDPTKVPYGPQPESITWTNGAKDNGFVISTASALSSPDIICHLNATNGHLTADVTAGATITVRWSDWPEAHWGPVLDYMARCPNDDCTAVDKTKLKFFKIDEMGQLTRGTVPGKPGYWANNKLRDEDFSWNITIPAKLAPGSYVLRHEIIALHAGGAEGTTQMYPQCINLFIKVMALHSLMACLRRIYILLRIRVCCIMFLWMSGVMQSTSSRDLQ</sequence>
<evidence type="ECO:0000259" key="2">
    <source>
        <dbReference type="Pfam" id="PF03443"/>
    </source>
</evidence>
<dbReference type="InterPro" id="IPR005103">
    <property type="entry name" value="AA9_LPMO"/>
</dbReference>
<dbReference type="InterPro" id="IPR053137">
    <property type="entry name" value="NLR-like"/>
</dbReference>
<dbReference type="CDD" id="cd21175">
    <property type="entry name" value="LPMO_AA9"/>
    <property type="match status" value="1"/>
</dbReference>
<feature type="domain" description="Auxiliary Activity family 9 catalytic" evidence="2">
    <location>
        <begin position="657"/>
        <end position="845"/>
    </location>
</feature>
<dbReference type="OrthoDB" id="626167at2759"/>
<dbReference type="PANTHER" id="PTHR46082:SF6">
    <property type="entry name" value="AAA+ ATPASE DOMAIN-CONTAINING PROTEIN-RELATED"/>
    <property type="match status" value="1"/>
</dbReference>
<name>W9ZWP1_FUSOX</name>
<reference evidence="3" key="1">
    <citation type="submission" date="2012-04" db="EMBL/GenBank/DDBJ databases">
        <title>The Genome Sequence of Fusarium oxysporum melonis.</title>
        <authorList>
            <consortium name="The Broad Institute Genome Sequencing Platform"/>
            <person name="Ma L.-J."/>
            <person name="Gale L.R."/>
            <person name="Schwartz D.C."/>
            <person name="Zhou S."/>
            <person name="Corby-Kistler H."/>
            <person name="Young S.K."/>
            <person name="Zeng Q."/>
            <person name="Gargeya S."/>
            <person name="Fitzgerald M."/>
            <person name="Haas B."/>
            <person name="Abouelleil A."/>
            <person name="Alvarado L."/>
            <person name="Arachchi H.M."/>
            <person name="Berlin A."/>
            <person name="Brown A."/>
            <person name="Chapman S.B."/>
            <person name="Chen Z."/>
            <person name="Dunbar C."/>
            <person name="Freedman E."/>
            <person name="Gearin G."/>
            <person name="Goldberg J."/>
            <person name="Griggs A."/>
            <person name="Gujja S."/>
            <person name="Heiman D."/>
            <person name="Howarth C."/>
            <person name="Larson L."/>
            <person name="Lui A."/>
            <person name="MacDonald P.J.P."/>
            <person name="Montmayeur A."/>
            <person name="Murphy C."/>
            <person name="Neiman D."/>
            <person name="Pearson M."/>
            <person name="Priest M."/>
            <person name="Roberts A."/>
            <person name="Saif S."/>
            <person name="Shea T."/>
            <person name="Shenoy N."/>
            <person name="Sisk P."/>
            <person name="Stolte C."/>
            <person name="Sykes S."/>
            <person name="Wortman J."/>
            <person name="Nusbaum C."/>
            <person name="Birren B."/>
        </authorList>
    </citation>
    <scope>NUCLEOTIDE SEQUENCE</scope>
    <source>
        <strain evidence="3">26406</strain>
    </source>
</reference>
<protein>
    <submittedName>
        <fullName evidence="3">Uncharacterized protein</fullName>
    </submittedName>
</protein>
<dbReference type="PANTHER" id="PTHR46082">
    <property type="entry name" value="ATP/GTP-BINDING PROTEIN-RELATED"/>
    <property type="match status" value="1"/>
</dbReference>
<dbReference type="Gene3D" id="2.70.50.70">
    <property type="match status" value="1"/>
</dbReference>
<proteinExistence type="predicted"/>
<feature type="domain" description="NB-ARC" evidence="1">
    <location>
        <begin position="75"/>
        <end position="245"/>
    </location>
</feature>
<dbReference type="VEuPathDB" id="FungiDB:FOMG_09005"/>
<dbReference type="AlphaFoldDB" id="W9ZWP1"/>
<reference evidence="3" key="2">
    <citation type="submission" date="2012-05" db="EMBL/GenBank/DDBJ databases">
        <title>Annotation of the Genome Sequence of Fusarium oxysporum f. sp. melonis 26406.</title>
        <authorList>
            <consortium name="The Broad Institute Genomics Platform"/>
            <person name="Ma L.-J."/>
            <person name="Corby-Kistler H."/>
            <person name="Broz K."/>
            <person name="Gale L.R."/>
            <person name="Jonkers W."/>
            <person name="O'Donnell K."/>
            <person name="Ploetz R."/>
            <person name="Steinberg C."/>
            <person name="Schwartz D.C."/>
            <person name="VanEtten H."/>
            <person name="Zhou S."/>
            <person name="Young S.K."/>
            <person name="Zeng Q."/>
            <person name="Gargeya S."/>
            <person name="Fitzgerald M."/>
            <person name="Abouelleil A."/>
            <person name="Alvarado L."/>
            <person name="Chapman S.B."/>
            <person name="Gainer-Dewar J."/>
            <person name="Goldberg J."/>
            <person name="Griggs A."/>
            <person name="Gujja S."/>
            <person name="Hansen M."/>
            <person name="Howarth C."/>
            <person name="Imamovic A."/>
            <person name="Ireland A."/>
            <person name="Larimer J."/>
            <person name="McCowan C."/>
            <person name="Murphy C."/>
            <person name="Pearson M."/>
            <person name="Poon T.W."/>
            <person name="Priest M."/>
            <person name="Roberts A."/>
            <person name="Saif S."/>
            <person name="Shea T."/>
            <person name="Sykes S."/>
            <person name="Wortman J."/>
            <person name="Nusbaum C."/>
            <person name="Birren B."/>
        </authorList>
    </citation>
    <scope>NUCLEOTIDE SEQUENCE</scope>
    <source>
        <strain evidence="3">26406</strain>
    </source>
</reference>
<accession>W9ZWP1</accession>
<evidence type="ECO:0000259" key="1">
    <source>
        <dbReference type="Pfam" id="PF00931"/>
    </source>
</evidence>
<dbReference type="GO" id="GO:0043531">
    <property type="term" value="F:ADP binding"/>
    <property type="evidence" value="ECO:0007669"/>
    <property type="project" value="InterPro"/>
</dbReference>
<gene>
    <name evidence="3" type="ORF">FOMG_09005</name>
</gene>
<dbReference type="SUPFAM" id="SSF52540">
    <property type="entry name" value="P-loop containing nucleoside triphosphate hydrolases"/>
    <property type="match status" value="1"/>
</dbReference>